<protein>
    <submittedName>
        <fullName evidence="2">Uncharacterized protein</fullName>
    </submittedName>
</protein>
<evidence type="ECO:0000256" key="1">
    <source>
        <dbReference type="SAM" id="Phobius"/>
    </source>
</evidence>
<sequence>MFISGSPGHISQNEWNSKIDGENVMVSRNPGSRRCGLTMRFGHCFWGSSIGGPLHIDCNAYELTTCCISFAFRHTDKTGFWFLILLQIWPLIAYHLLSNKLDKTSN</sequence>
<name>A0ABR2CEM2_9ROSI</name>
<evidence type="ECO:0000313" key="2">
    <source>
        <dbReference type="EMBL" id="KAK8517660.1"/>
    </source>
</evidence>
<keyword evidence="1" id="KW-1133">Transmembrane helix</keyword>
<keyword evidence="1" id="KW-0812">Transmembrane</keyword>
<dbReference type="Proteomes" id="UP001472677">
    <property type="component" value="Unassembled WGS sequence"/>
</dbReference>
<dbReference type="EMBL" id="JBBPBM010000055">
    <property type="protein sequence ID" value="KAK8517660.1"/>
    <property type="molecule type" value="Genomic_DNA"/>
</dbReference>
<feature type="transmembrane region" description="Helical" evidence="1">
    <location>
        <begin position="79"/>
        <end position="97"/>
    </location>
</feature>
<comment type="caution">
    <text evidence="2">The sequence shown here is derived from an EMBL/GenBank/DDBJ whole genome shotgun (WGS) entry which is preliminary data.</text>
</comment>
<keyword evidence="3" id="KW-1185">Reference proteome</keyword>
<reference evidence="2 3" key="1">
    <citation type="journal article" date="2024" name="G3 (Bethesda)">
        <title>Genome assembly of Hibiscus sabdariffa L. provides insights into metabolisms of medicinal natural products.</title>
        <authorList>
            <person name="Kim T."/>
        </authorList>
    </citation>
    <scope>NUCLEOTIDE SEQUENCE [LARGE SCALE GENOMIC DNA]</scope>
    <source>
        <strain evidence="2">TK-2024</strain>
        <tissue evidence="2">Old leaves</tissue>
    </source>
</reference>
<accession>A0ABR2CEM2</accession>
<gene>
    <name evidence="2" type="ORF">V6N12_016502</name>
</gene>
<organism evidence="2 3">
    <name type="scientific">Hibiscus sabdariffa</name>
    <name type="common">roselle</name>
    <dbReference type="NCBI Taxonomy" id="183260"/>
    <lineage>
        <taxon>Eukaryota</taxon>
        <taxon>Viridiplantae</taxon>
        <taxon>Streptophyta</taxon>
        <taxon>Embryophyta</taxon>
        <taxon>Tracheophyta</taxon>
        <taxon>Spermatophyta</taxon>
        <taxon>Magnoliopsida</taxon>
        <taxon>eudicotyledons</taxon>
        <taxon>Gunneridae</taxon>
        <taxon>Pentapetalae</taxon>
        <taxon>rosids</taxon>
        <taxon>malvids</taxon>
        <taxon>Malvales</taxon>
        <taxon>Malvaceae</taxon>
        <taxon>Malvoideae</taxon>
        <taxon>Hibiscus</taxon>
    </lineage>
</organism>
<evidence type="ECO:0000313" key="3">
    <source>
        <dbReference type="Proteomes" id="UP001472677"/>
    </source>
</evidence>
<keyword evidence="1" id="KW-0472">Membrane</keyword>
<proteinExistence type="predicted"/>